<dbReference type="EMBL" id="SIHI01000054">
    <property type="protein sequence ID" value="TWT40131.1"/>
    <property type="molecule type" value="Genomic_DNA"/>
</dbReference>
<comment type="caution">
    <text evidence="2">The sequence shown here is derived from an EMBL/GenBank/DDBJ whole genome shotgun (WGS) entry which is preliminary data.</text>
</comment>
<evidence type="ECO:0000313" key="3">
    <source>
        <dbReference type="Proteomes" id="UP000317243"/>
    </source>
</evidence>
<dbReference type="AlphaFoldDB" id="A0A5C5VQQ2"/>
<gene>
    <name evidence="2" type="ORF">KOR42_49790</name>
</gene>
<sequence length="391" mass="43334" precursor="true">MRIFLTLAVVSLCSNFAFAAPVELKQNSMSVKATIDGEVFAVFNFDPQRKKPFVLPVTAPGGFEILEAAEETEEPGAAGRQVIIAEETPTVIDQQAAPEVDAPSLGDIYKVTSVENDRVYLPELSGWLSKSDVAPVVSTVTRLINDNPSGIKDRKNPLYYGHPHHKGVWLSVDEVNGIKFWNEDGIIRNVSVELVEASGNPAVIQVKNHWLDGEGEPLLEESTQIKIHANRLMTYDVTLKAVADEVEIGDTKEGMFAIRLPNSMREMISGGPVTNAAGEVGSNISWGRETPWIDYCGPIDGHVFGVTLMDHPQNPWKSRYHVRNYGLFAINPFGSGAYTKGRDDAQEAHHRIMKRGKDSLQFKYGLFVHADQVPNEEIQKVYEEFVESVNE</sequence>
<dbReference type="RefSeq" id="WP_146512284.1">
    <property type="nucleotide sequence ID" value="NZ_SIHI01000054.1"/>
</dbReference>
<evidence type="ECO:0000313" key="2">
    <source>
        <dbReference type="EMBL" id="TWT40131.1"/>
    </source>
</evidence>
<keyword evidence="1" id="KW-0732">Signal</keyword>
<accession>A0A5C5VQQ2</accession>
<reference evidence="2 3" key="1">
    <citation type="submission" date="2019-02" db="EMBL/GenBank/DDBJ databases">
        <title>Deep-cultivation of Planctomycetes and their phenomic and genomic characterization uncovers novel biology.</title>
        <authorList>
            <person name="Wiegand S."/>
            <person name="Jogler M."/>
            <person name="Boedeker C."/>
            <person name="Pinto D."/>
            <person name="Vollmers J."/>
            <person name="Rivas-Marin E."/>
            <person name="Kohn T."/>
            <person name="Peeters S.H."/>
            <person name="Heuer A."/>
            <person name="Rast P."/>
            <person name="Oberbeckmann S."/>
            <person name="Bunk B."/>
            <person name="Jeske O."/>
            <person name="Meyerdierks A."/>
            <person name="Storesund J.E."/>
            <person name="Kallscheuer N."/>
            <person name="Luecker S."/>
            <person name="Lage O.M."/>
            <person name="Pohl T."/>
            <person name="Merkel B.J."/>
            <person name="Hornburger P."/>
            <person name="Mueller R.-W."/>
            <person name="Bruemmer F."/>
            <person name="Labrenz M."/>
            <person name="Spormann A.M."/>
            <person name="Op Den Camp H."/>
            <person name="Overmann J."/>
            <person name="Amann R."/>
            <person name="Jetten M.S.M."/>
            <person name="Mascher T."/>
            <person name="Medema M.H."/>
            <person name="Devos D.P."/>
            <person name="Kaster A.-K."/>
            <person name="Ovreas L."/>
            <person name="Rohde M."/>
            <person name="Galperin M.Y."/>
            <person name="Jogler C."/>
        </authorList>
    </citation>
    <scope>NUCLEOTIDE SEQUENCE [LARGE SCALE GENOMIC DNA]</scope>
    <source>
        <strain evidence="2 3">KOR42</strain>
    </source>
</reference>
<name>A0A5C5VQQ2_9PLAN</name>
<dbReference type="OrthoDB" id="242279at2"/>
<feature type="chain" id="PRO_5022922006" evidence="1">
    <location>
        <begin position="20"/>
        <end position="391"/>
    </location>
</feature>
<organism evidence="2 3">
    <name type="scientific">Thalassoglobus neptunius</name>
    <dbReference type="NCBI Taxonomy" id="1938619"/>
    <lineage>
        <taxon>Bacteria</taxon>
        <taxon>Pseudomonadati</taxon>
        <taxon>Planctomycetota</taxon>
        <taxon>Planctomycetia</taxon>
        <taxon>Planctomycetales</taxon>
        <taxon>Planctomycetaceae</taxon>
        <taxon>Thalassoglobus</taxon>
    </lineage>
</organism>
<dbReference type="Pfam" id="PF14100">
    <property type="entry name" value="DUF6807"/>
    <property type="match status" value="1"/>
</dbReference>
<proteinExistence type="predicted"/>
<dbReference type="Proteomes" id="UP000317243">
    <property type="component" value="Unassembled WGS sequence"/>
</dbReference>
<dbReference type="InterPro" id="IPR029475">
    <property type="entry name" value="DUF6807"/>
</dbReference>
<protein>
    <submittedName>
        <fullName evidence="2">Uncharacterized protein</fullName>
    </submittedName>
</protein>
<keyword evidence="3" id="KW-1185">Reference proteome</keyword>
<feature type="signal peptide" evidence="1">
    <location>
        <begin position="1"/>
        <end position="19"/>
    </location>
</feature>
<evidence type="ECO:0000256" key="1">
    <source>
        <dbReference type="SAM" id="SignalP"/>
    </source>
</evidence>